<dbReference type="InterPro" id="IPR001608">
    <property type="entry name" value="Ala_racemase_N"/>
</dbReference>
<dbReference type="InterPro" id="IPR026956">
    <property type="entry name" value="D-ser_dehydrat-like_dom"/>
</dbReference>
<dbReference type="Gene3D" id="3.20.20.10">
    <property type="entry name" value="Alanine racemase"/>
    <property type="match status" value="1"/>
</dbReference>
<evidence type="ECO:0000256" key="1">
    <source>
        <dbReference type="ARBA" id="ARBA00005323"/>
    </source>
</evidence>
<dbReference type="EMBL" id="AP017315">
    <property type="protein sequence ID" value="BAU32376.1"/>
    <property type="molecule type" value="Genomic_DNA"/>
</dbReference>
<sequence>MRDTPYTRVDVAVLEQNLAAMADRARARGVALRPHAKTHKSPDIAARQLAHGAVGLTVATVAEAEVFAAHGFDDLFIAYPLWLEGPRAARLAALLARGVRLRIGIDSLEGLGMLAAATRDTDRSRLTVAVEVDSGHHRSGVDPERAGALARAATDLGLEVVGVFTFPGHSYSPDGMHAAAADEQRALRGARDLVLAEGLACPVVSGGSTPTTADASATGGAHDGGADDVLTELRPGVYALGDAQQWELGAVRPESIALSVVATVVSRREDDDGGLRLIVDAGSKALASDRAPWASGFGRCVEHPDARIVALSEHHATIAFPPGETAPAWGERVRIVPNHVCTAVNLVDDLIAVDDDGTEEVWPVAARGANT</sequence>
<accession>A0A0U4WX90</accession>
<comment type="similarity">
    <text evidence="1">Belongs to the DSD1 family.</text>
</comment>
<dbReference type="PANTHER" id="PTHR28004:SF2">
    <property type="entry name" value="D-SERINE DEHYDRATASE"/>
    <property type="match status" value="1"/>
</dbReference>
<evidence type="ECO:0000313" key="4">
    <source>
        <dbReference type="EMBL" id="BAU32376.1"/>
    </source>
</evidence>
<dbReference type="Pfam" id="PF14031">
    <property type="entry name" value="D-ser_dehydrat"/>
    <property type="match status" value="1"/>
</dbReference>
<organism evidence="4 5">
    <name type="scientific">Microcella alkaliphila</name>
    <dbReference type="NCBI Taxonomy" id="279828"/>
    <lineage>
        <taxon>Bacteria</taxon>
        <taxon>Bacillati</taxon>
        <taxon>Actinomycetota</taxon>
        <taxon>Actinomycetes</taxon>
        <taxon>Micrococcales</taxon>
        <taxon>Microbacteriaceae</taxon>
        <taxon>Microcella</taxon>
    </lineage>
</organism>
<dbReference type="InterPro" id="IPR051466">
    <property type="entry name" value="D-amino_acid_metab_enzyme"/>
</dbReference>
<dbReference type="Pfam" id="PF01168">
    <property type="entry name" value="Ala_racemase_N"/>
    <property type="match status" value="1"/>
</dbReference>
<evidence type="ECO:0000259" key="3">
    <source>
        <dbReference type="SMART" id="SM01119"/>
    </source>
</evidence>
<dbReference type="KEGG" id="malk:MalAC0309_1524"/>
<dbReference type="GO" id="GO:0008721">
    <property type="term" value="F:D-serine ammonia-lyase activity"/>
    <property type="evidence" value="ECO:0007669"/>
    <property type="project" value="TreeGrafter"/>
</dbReference>
<evidence type="ECO:0000313" key="5">
    <source>
        <dbReference type="Proteomes" id="UP000218965"/>
    </source>
</evidence>
<dbReference type="SUPFAM" id="SSF51419">
    <property type="entry name" value="PLP-binding barrel"/>
    <property type="match status" value="1"/>
</dbReference>
<dbReference type="Gene3D" id="2.40.37.20">
    <property type="entry name" value="D-serine dehydratase-like domain"/>
    <property type="match status" value="1"/>
</dbReference>
<feature type="domain" description="D-serine dehydratase-like" evidence="3">
    <location>
        <begin position="257"/>
        <end position="354"/>
    </location>
</feature>
<name>A0A0U4WX90_9MICO</name>
<dbReference type="RefSeq" id="WP_096421514.1">
    <property type="nucleotide sequence ID" value="NZ_AP017315.1"/>
</dbReference>
<reference evidence="4 5" key="2">
    <citation type="submission" date="2016-01" db="EMBL/GenBank/DDBJ databases">
        <title>Microcella alkaliphila JAM AC0309 whole genome shotgun sequence.</title>
        <authorList>
            <person name="Kurata A."/>
            <person name="Hirose Y."/>
            <person name="Kishimoto N."/>
            <person name="Kobayashi T."/>
        </authorList>
    </citation>
    <scope>NUCLEOTIDE SEQUENCE [LARGE SCALE GENOMIC DNA]</scope>
    <source>
        <strain evidence="4 5">JAM AC0309</strain>
    </source>
</reference>
<dbReference type="PANTHER" id="PTHR28004">
    <property type="entry name" value="ZGC:162816-RELATED"/>
    <property type="match status" value="1"/>
</dbReference>
<dbReference type="InterPro" id="IPR042208">
    <property type="entry name" value="D-ser_dehydrat-like_sf"/>
</dbReference>
<proteinExistence type="inferred from homology"/>
<dbReference type="InterPro" id="IPR029066">
    <property type="entry name" value="PLP-binding_barrel"/>
</dbReference>
<gene>
    <name evidence="4" type="ORF">MalAC0309_1524</name>
</gene>
<dbReference type="GO" id="GO:0036088">
    <property type="term" value="P:D-serine catabolic process"/>
    <property type="evidence" value="ECO:0007669"/>
    <property type="project" value="TreeGrafter"/>
</dbReference>
<dbReference type="SMART" id="SM01119">
    <property type="entry name" value="D-ser_dehydrat"/>
    <property type="match status" value="1"/>
</dbReference>
<dbReference type="Proteomes" id="UP000218965">
    <property type="component" value="Chromosome"/>
</dbReference>
<dbReference type="AlphaFoldDB" id="A0A0U4WX90"/>
<protein>
    <recommendedName>
        <fullName evidence="3">D-serine dehydratase-like domain-containing protein</fullName>
    </recommendedName>
</protein>
<keyword evidence="2" id="KW-0456">Lyase</keyword>
<evidence type="ECO:0000256" key="2">
    <source>
        <dbReference type="ARBA" id="ARBA00023239"/>
    </source>
</evidence>
<dbReference type="OrthoDB" id="9811417at2"/>
<reference evidence="5" key="1">
    <citation type="submission" date="2015-12" db="EMBL/GenBank/DDBJ databases">
        <authorList>
            <person name="Shamseldin A."/>
            <person name="Moawad H."/>
            <person name="Abd El-Rahim W.M."/>
            <person name="Sadowsky M.J."/>
        </authorList>
    </citation>
    <scope>NUCLEOTIDE SEQUENCE [LARGE SCALE GENOMIC DNA]</scope>
    <source>
        <strain evidence="5">JAM AC0309</strain>
    </source>
</reference>